<dbReference type="Proteomes" id="UP000326505">
    <property type="component" value="Chromosome"/>
</dbReference>
<evidence type="ECO:0000313" key="11">
    <source>
        <dbReference type="Proteomes" id="UP000326505"/>
    </source>
</evidence>
<protein>
    <submittedName>
        <fullName evidence="10">DUF4011 domain-containing protein</fullName>
    </submittedName>
</protein>
<keyword evidence="2" id="KW-0547">Nucleotide-binding</keyword>
<proteinExistence type="inferred from homology"/>
<dbReference type="InterPro" id="IPR025103">
    <property type="entry name" value="DUF4011"/>
</dbReference>
<keyword evidence="4" id="KW-0347">Helicase</keyword>
<evidence type="ECO:0000259" key="9">
    <source>
        <dbReference type="Pfam" id="PF18741"/>
    </source>
</evidence>
<organism evidence="10 11">
    <name type="scientific">Streptomyces spectabilis</name>
    <dbReference type="NCBI Taxonomy" id="68270"/>
    <lineage>
        <taxon>Bacteria</taxon>
        <taxon>Bacillati</taxon>
        <taxon>Actinomycetota</taxon>
        <taxon>Actinomycetes</taxon>
        <taxon>Kitasatosporales</taxon>
        <taxon>Streptomycetaceae</taxon>
        <taxon>Streptomyces</taxon>
    </lineage>
</organism>
<dbReference type="InterPro" id="IPR041677">
    <property type="entry name" value="DNA2/NAM7_AAA_11"/>
</dbReference>
<dbReference type="PROSITE" id="PS51257">
    <property type="entry name" value="PROKAR_LIPOPROTEIN"/>
    <property type="match status" value="1"/>
</dbReference>
<reference evidence="10 11" key="1">
    <citation type="submission" date="2017-09" db="EMBL/GenBank/DDBJ databases">
        <authorList>
            <person name="Lee N."/>
            <person name="Cho B.-K."/>
        </authorList>
    </citation>
    <scope>NUCLEOTIDE SEQUENCE [LARGE SCALE GENOMIC DNA]</scope>
    <source>
        <strain evidence="10 11">ATCC 27465</strain>
    </source>
</reference>
<dbReference type="InterPro" id="IPR050534">
    <property type="entry name" value="Coronavir_polyprotein_1ab"/>
</dbReference>
<evidence type="ECO:0000259" key="8">
    <source>
        <dbReference type="Pfam" id="PF13087"/>
    </source>
</evidence>
<dbReference type="GO" id="GO:0016787">
    <property type="term" value="F:hydrolase activity"/>
    <property type="evidence" value="ECO:0007669"/>
    <property type="project" value="UniProtKB-KW"/>
</dbReference>
<evidence type="ECO:0000256" key="4">
    <source>
        <dbReference type="ARBA" id="ARBA00022806"/>
    </source>
</evidence>
<dbReference type="CDD" id="cd18808">
    <property type="entry name" value="SF1_C_Upf1"/>
    <property type="match status" value="1"/>
</dbReference>
<dbReference type="GO" id="GO:0005524">
    <property type="term" value="F:ATP binding"/>
    <property type="evidence" value="ECO:0007669"/>
    <property type="project" value="UniProtKB-KW"/>
</dbReference>
<evidence type="ECO:0000256" key="2">
    <source>
        <dbReference type="ARBA" id="ARBA00022741"/>
    </source>
</evidence>
<evidence type="ECO:0000313" key="10">
    <source>
        <dbReference type="EMBL" id="QEV63593.1"/>
    </source>
</evidence>
<dbReference type="FunFam" id="3.40.960.10:FF:000002">
    <property type="entry name" value="DNA helicase related protein"/>
    <property type="match status" value="1"/>
</dbReference>
<dbReference type="InterPro" id="IPR041679">
    <property type="entry name" value="DNA2/NAM7-like_C"/>
</dbReference>
<dbReference type="EMBL" id="CP023690">
    <property type="protein sequence ID" value="QEV63593.1"/>
    <property type="molecule type" value="Genomic_DNA"/>
</dbReference>
<keyword evidence="3" id="KW-0378">Hydrolase</keyword>
<dbReference type="Pfam" id="PF18741">
    <property type="entry name" value="MTES_1575"/>
    <property type="match status" value="1"/>
</dbReference>
<feature type="domain" description="Restriction endonuclease type II-like" evidence="9">
    <location>
        <begin position="1210"/>
        <end position="1304"/>
    </location>
</feature>
<keyword evidence="5" id="KW-0067">ATP-binding</keyword>
<dbReference type="SUPFAM" id="SSF52980">
    <property type="entry name" value="Restriction endonuclease-like"/>
    <property type="match status" value="1"/>
</dbReference>
<evidence type="ECO:0000256" key="5">
    <source>
        <dbReference type="ARBA" id="ARBA00022840"/>
    </source>
</evidence>
<dbReference type="KEGG" id="sspb:CP982_36875"/>
<dbReference type="OrthoDB" id="9757917at2"/>
<comment type="similarity">
    <text evidence="1">Belongs to the DNA2/NAM7 helicase family.</text>
</comment>
<feature type="domain" description="DNA2/NAM7 helicase helicase" evidence="7">
    <location>
        <begin position="347"/>
        <end position="413"/>
    </location>
</feature>
<feature type="domain" description="DNA2/NAM7 helicase helicase" evidence="7">
    <location>
        <begin position="899"/>
        <end position="940"/>
    </location>
</feature>
<accession>A0A5P2XFC9</accession>
<dbReference type="InterPro" id="IPR011335">
    <property type="entry name" value="Restrct_endonuc-II-like"/>
</dbReference>
<name>A0A5P2XFC9_STRST</name>
<dbReference type="InterPro" id="IPR049468">
    <property type="entry name" value="Restrct_endonuc-II-like_dom"/>
</dbReference>
<dbReference type="Pfam" id="PF13087">
    <property type="entry name" value="AAA_12"/>
    <property type="match status" value="1"/>
</dbReference>
<dbReference type="Gene3D" id="3.40.50.300">
    <property type="entry name" value="P-loop containing nucleotide triphosphate hydrolases"/>
    <property type="match status" value="3"/>
</dbReference>
<gene>
    <name evidence="10" type="ORF">CP982_36875</name>
</gene>
<evidence type="ECO:0000256" key="3">
    <source>
        <dbReference type="ARBA" id="ARBA00022801"/>
    </source>
</evidence>
<feature type="domain" description="DNA2/NAM7 helicase-like C-terminal" evidence="8">
    <location>
        <begin position="966"/>
        <end position="1159"/>
    </location>
</feature>
<feature type="region of interest" description="Disordered" evidence="6">
    <location>
        <begin position="1313"/>
        <end position="1348"/>
    </location>
</feature>
<dbReference type="SUPFAM" id="SSF52540">
    <property type="entry name" value="P-loop containing nucleoside triphosphate hydrolases"/>
    <property type="match status" value="1"/>
</dbReference>
<dbReference type="InterPro" id="IPR047187">
    <property type="entry name" value="SF1_C_Upf1"/>
</dbReference>
<sequence length="1411" mass="157457">MRADALNLRRSCFLRAPCVPGFCLWHGSFSSCVGLFVSDRERTTTFNRSGLASQLIQGGDVDEHVGPVRCRAMDVCAQQWSDALIDFGPYNTLLHFKDTKRATLDVTDAAPQALASLLNGRATRLASLFPASEDHKAAWARARGLRRKMVELAEEQGIDAGRLALGLVCVDPPTTRGSRPLAALRAPLLLQPLSIEPRTATENDFVLEAVGEAEINPVLLYALSHQYGLDGDLEELTDKFTNAVDECADLDDRTRCAYEVLRTACTRSNLTVELEERLVAGVFSFDRLPMVNDLAQSVDLLASHPVVAALANDKDAERTLRADAVPRAPSSADAITPRSEYLVRDADGSQHRAISAALAGAHLVIEGPPGTGKSQTIANLIAAFAALGKRTLFVAEKRAAIEAVTDNLAEADLDGLVFDLHGNKLSRRQTAQQLYEALERAGQEPPPRPDDLHRSLEGHRQQALQHVQEFHQPLEPWEISPHQLLTHLMASPREEHTRLRLRGSDLHRLHGEQLLQTVKDLRALVAKNGLLVRRGSSPWSHLPVRSDSELHSVVVSLDQLTGRALTDARRSVEKLVDTAGLRRADDVLGWQSLLTLLHDVTTTLSRFEAAVFDSDLNDMIAATADRAWRKEYSLRVSWWRRRKLAARARGLAKDGCRTRRLLHAALMDAADQKTRWQEQAADDDSSPWAVPGLSSAIASFTEVRNHLAAIALCVHWHGWDNTSTGEVDRFIQRLDQDRETLLRMPELNQLTDRLESAGLGHLLDELAEVGSTTPDIAVGTLNHLWWASVLDEARMQHPYLRSFTGTEHDHTIEQFQRLDRTHRDLNPARIRYQVATRLRKARDTHPEQNTLVRTQAHRKSRHLALRRLVERAPDVLMAAKPCWAMSPLVVSRVLPPTRLFDVVIFDEASQVLPHDAITSIMRARQVIVAGDPHQLPPTTFFQKLLSGANENTEDEDSGDAAPDAFESLLDMLCSRLPVHTLKWHYRSRDERLIAFANHTIYNDTLVTFPGTTQASPLRLDIVDAQIRPGQSGSSDEEVQRVVDLALAHATHTPHQSLGVITMGQRHADRIDLALRQALQEHPDLQDYFSPEAGPRRRFFAKSLEQVQGDERDAIILSIGYGKAANGRLAMNFGPLNNDGGERRLNVAITRARQSMTVVTSFTHHDFDPSKLLATRHRGPEMLRAFLEYASHGGNLQRMGSARTDWNLNGFEQQILAALEAADVPVTPQWGVSGYRIDFALGHPKRPGRMVLAVETDGDRYHRAPSARDRDRLRQEHLQRLGWRFHRIWASSWFANPSAELERLLVAWRDATEQADRTPAPDPIHREPASPPAVGRGARPAVPQGGRTGDYSDTDLLMLANWLLSDGYQLDRDTRVGQALAELGFKRRGRVITERLLRAFEQAQHPADKEQQ</sequence>
<evidence type="ECO:0000259" key="7">
    <source>
        <dbReference type="Pfam" id="PF13086"/>
    </source>
</evidence>
<dbReference type="InterPro" id="IPR027417">
    <property type="entry name" value="P-loop_NTPase"/>
</dbReference>
<dbReference type="PANTHER" id="PTHR43788">
    <property type="entry name" value="DNA2/NAM7 HELICASE FAMILY MEMBER"/>
    <property type="match status" value="1"/>
</dbReference>
<evidence type="ECO:0000256" key="1">
    <source>
        <dbReference type="ARBA" id="ARBA00007913"/>
    </source>
</evidence>
<dbReference type="Pfam" id="PF13086">
    <property type="entry name" value="AAA_11"/>
    <property type="match status" value="2"/>
</dbReference>
<dbReference type="Pfam" id="PF13195">
    <property type="entry name" value="DUF4011"/>
    <property type="match status" value="1"/>
</dbReference>
<evidence type="ECO:0000256" key="6">
    <source>
        <dbReference type="SAM" id="MobiDB-lite"/>
    </source>
</evidence>
<dbReference type="PANTHER" id="PTHR43788:SF8">
    <property type="entry name" value="DNA-BINDING PROTEIN SMUBP-2"/>
    <property type="match status" value="1"/>
</dbReference>
<dbReference type="GO" id="GO:0004386">
    <property type="term" value="F:helicase activity"/>
    <property type="evidence" value="ECO:0007669"/>
    <property type="project" value="UniProtKB-KW"/>
</dbReference>
<dbReference type="Gene3D" id="3.40.960.10">
    <property type="entry name" value="VSR Endonuclease"/>
    <property type="match status" value="1"/>
</dbReference>